<comment type="caution">
    <text evidence="2">The sequence shown here is derived from an EMBL/GenBank/DDBJ whole genome shotgun (WGS) entry which is preliminary data.</text>
</comment>
<keyword evidence="3" id="KW-1185">Reference proteome</keyword>
<dbReference type="EMBL" id="BPLQ01006469">
    <property type="protein sequence ID" value="GIY22644.1"/>
    <property type="molecule type" value="Genomic_DNA"/>
</dbReference>
<proteinExistence type="predicted"/>
<evidence type="ECO:0000313" key="2">
    <source>
        <dbReference type="EMBL" id="GIY22644.1"/>
    </source>
</evidence>
<dbReference type="Proteomes" id="UP001054837">
    <property type="component" value="Unassembled WGS sequence"/>
</dbReference>
<reference evidence="2 3" key="1">
    <citation type="submission" date="2021-06" db="EMBL/GenBank/DDBJ databases">
        <title>Caerostris darwini draft genome.</title>
        <authorList>
            <person name="Kono N."/>
            <person name="Arakawa K."/>
        </authorList>
    </citation>
    <scope>NUCLEOTIDE SEQUENCE [LARGE SCALE GENOMIC DNA]</scope>
</reference>
<gene>
    <name evidence="2" type="ORF">CDAR_545511</name>
</gene>
<sequence>MWRTSAPSKCNDGPLLGRSPFLIRDDSSASMIRGSLTEPRRKPNHDDVIWDFFLSVKLAVWVPFSVSAAIDDRTPWLIMWRWKKLDLSGFQ</sequence>
<evidence type="ECO:0000313" key="3">
    <source>
        <dbReference type="Proteomes" id="UP001054837"/>
    </source>
</evidence>
<evidence type="ECO:0000256" key="1">
    <source>
        <dbReference type="SAM" id="Phobius"/>
    </source>
</evidence>
<keyword evidence="1" id="KW-0472">Membrane</keyword>
<organism evidence="2 3">
    <name type="scientific">Caerostris darwini</name>
    <dbReference type="NCBI Taxonomy" id="1538125"/>
    <lineage>
        <taxon>Eukaryota</taxon>
        <taxon>Metazoa</taxon>
        <taxon>Ecdysozoa</taxon>
        <taxon>Arthropoda</taxon>
        <taxon>Chelicerata</taxon>
        <taxon>Arachnida</taxon>
        <taxon>Araneae</taxon>
        <taxon>Araneomorphae</taxon>
        <taxon>Entelegynae</taxon>
        <taxon>Araneoidea</taxon>
        <taxon>Araneidae</taxon>
        <taxon>Caerostris</taxon>
    </lineage>
</organism>
<protein>
    <submittedName>
        <fullName evidence="2">Uncharacterized protein</fullName>
    </submittedName>
</protein>
<name>A0AAV4RPP0_9ARAC</name>
<dbReference type="AlphaFoldDB" id="A0AAV4RPP0"/>
<keyword evidence="1" id="KW-0812">Transmembrane</keyword>
<keyword evidence="1" id="KW-1133">Transmembrane helix</keyword>
<accession>A0AAV4RPP0</accession>
<feature type="transmembrane region" description="Helical" evidence="1">
    <location>
        <begin position="48"/>
        <end position="70"/>
    </location>
</feature>